<dbReference type="HOGENOM" id="CLU_028895_2_1_1"/>
<gene>
    <name evidence="2" type="ORF">SCLCIDRAFT_1217623</name>
</gene>
<feature type="region of interest" description="Disordered" evidence="1">
    <location>
        <begin position="203"/>
        <end position="230"/>
    </location>
</feature>
<evidence type="ECO:0008006" key="4">
    <source>
        <dbReference type="Google" id="ProtNLM"/>
    </source>
</evidence>
<dbReference type="PANTHER" id="PTHR28027">
    <property type="entry name" value="TRANSCRIPTIONAL REGULATOR MIT1"/>
    <property type="match status" value="1"/>
</dbReference>
<proteinExistence type="predicted"/>
<evidence type="ECO:0000256" key="1">
    <source>
        <dbReference type="SAM" id="MobiDB-lite"/>
    </source>
</evidence>
<organism evidence="2 3">
    <name type="scientific">Scleroderma citrinum Foug A</name>
    <dbReference type="NCBI Taxonomy" id="1036808"/>
    <lineage>
        <taxon>Eukaryota</taxon>
        <taxon>Fungi</taxon>
        <taxon>Dikarya</taxon>
        <taxon>Basidiomycota</taxon>
        <taxon>Agaricomycotina</taxon>
        <taxon>Agaricomycetes</taxon>
        <taxon>Agaricomycetidae</taxon>
        <taxon>Boletales</taxon>
        <taxon>Sclerodermatineae</taxon>
        <taxon>Sclerodermataceae</taxon>
        <taxon>Scleroderma</taxon>
    </lineage>
</organism>
<dbReference type="OrthoDB" id="5572844at2759"/>
<accession>A0A0C3DFK6</accession>
<dbReference type="GO" id="GO:0003677">
    <property type="term" value="F:DNA binding"/>
    <property type="evidence" value="ECO:0007669"/>
    <property type="project" value="TreeGrafter"/>
</dbReference>
<dbReference type="Proteomes" id="UP000053989">
    <property type="component" value="Unassembled WGS sequence"/>
</dbReference>
<dbReference type="Pfam" id="PF09729">
    <property type="entry name" value="Gti1_Pac2"/>
    <property type="match status" value="1"/>
</dbReference>
<evidence type="ECO:0000313" key="3">
    <source>
        <dbReference type="Proteomes" id="UP000053989"/>
    </source>
</evidence>
<dbReference type="PANTHER" id="PTHR28027:SF1">
    <property type="entry name" value="CAMP INDEPENDENT REGULATORY PROTEIN (AFU_ORTHOLOGUE AFUA_3G09640)"/>
    <property type="match status" value="1"/>
</dbReference>
<dbReference type="InterPro" id="IPR018608">
    <property type="entry name" value="Gti1/Pac2"/>
</dbReference>
<name>A0A0C3DFK6_9AGAM</name>
<reference evidence="2 3" key="1">
    <citation type="submission" date="2014-04" db="EMBL/GenBank/DDBJ databases">
        <authorList>
            <consortium name="DOE Joint Genome Institute"/>
            <person name="Kuo A."/>
            <person name="Kohler A."/>
            <person name="Nagy L.G."/>
            <person name="Floudas D."/>
            <person name="Copeland A."/>
            <person name="Barry K.W."/>
            <person name="Cichocki N."/>
            <person name="Veneault-Fourrey C."/>
            <person name="LaButti K."/>
            <person name="Lindquist E.A."/>
            <person name="Lipzen A."/>
            <person name="Lundell T."/>
            <person name="Morin E."/>
            <person name="Murat C."/>
            <person name="Sun H."/>
            <person name="Tunlid A."/>
            <person name="Henrissat B."/>
            <person name="Grigoriev I.V."/>
            <person name="Hibbett D.S."/>
            <person name="Martin F."/>
            <person name="Nordberg H.P."/>
            <person name="Cantor M.N."/>
            <person name="Hua S.X."/>
        </authorList>
    </citation>
    <scope>NUCLEOTIDE SEQUENCE [LARGE SCALE GENOMIC DNA]</scope>
    <source>
        <strain evidence="2 3">Foug A</strain>
    </source>
</reference>
<sequence>MLPLIKRRLNANEREQLKSGNVFVWEEAENDGGLLRWTDGRRWSQSRMRGDYLFYEEKMETTQEEKDAKAVMKARRVTDPLTVVPPVNRRKDRQNRPNGLTKQTYSALVYLPGSIKPKKWHLVAYFAGDGCMQLPVIESYDYLGRLKVPQGVYVSSKANGLRSEQMLCADWSDTRTIASLPALNSTDYSQQMSSATESPFSVSSWHLQPQLPPPRQSPNSDHRVVSLPGIASLTNPPYGSILRMDSRRPDQVQLDHPSPTNYSPLSAEDRRALNSFRVVL</sequence>
<keyword evidence="3" id="KW-1185">Reference proteome</keyword>
<dbReference type="AlphaFoldDB" id="A0A0C3DFK6"/>
<dbReference type="InParanoid" id="A0A0C3DFK6"/>
<evidence type="ECO:0000313" key="2">
    <source>
        <dbReference type="EMBL" id="KIM59500.1"/>
    </source>
</evidence>
<protein>
    <recommendedName>
        <fullName evidence="4">cAMP-independent regulatory protein pac2</fullName>
    </recommendedName>
</protein>
<reference evidence="3" key="2">
    <citation type="submission" date="2015-01" db="EMBL/GenBank/DDBJ databases">
        <title>Evolutionary Origins and Diversification of the Mycorrhizal Mutualists.</title>
        <authorList>
            <consortium name="DOE Joint Genome Institute"/>
            <consortium name="Mycorrhizal Genomics Consortium"/>
            <person name="Kohler A."/>
            <person name="Kuo A."/>
            <person name="Nagy L.G."/>
            <person name="Floudas D."/>
            <person name="Copeland A."/>
            <person name="Barry K.W."/>
            <person name="Cichocki N."/>
            <person name="Veneault-Fourrey C."/>
            <person name="LaButti K."/>
            <person name="Lindquist E.A."/>
            <person name="Lipzen A."/>
            <person name="Lundell T."/>
            <person name="Morin E."/>
            <person name="Murat C."/>
            <person name="Riley R."/>
            <person name="Ohm R."/>
            <person name="Sun H."/>
            <person name="Tunlid A."/>
            <person name="Henrissat B."/>
            <person name="Grigoriev I.V."/>
            <person name="Hibbett D.S."/>
            <person name="Martin F."/>
        </authorList>
    </citation>
    <scope>NUCLEOTIDE SEQUENCE [LARGE SCALE GENOMIC DNA]</scope>
    <source>
        <strain evidence="3">Foug A</strain>
    </source>
</reference>
<dbReference type="EMBL" id="KN822072">
    <property type="protein sequence ID" value="KIM59500.1"/>
    <property type="molecule type" value="Genomic_DNA"/>
</dbReference>